<keyword evidence="2" id="KW-1185">Reference proteome</keyword>
<comment type="caution">
    <text evidence="1">The sequence shown here is derived from an EMBL/GenBank/DDBJ whole genome shotgun (WGS) entry which is preliminary data.</text>
</comment>
<dbReference type="GO" id="GO:0008821">
    <property type="term" value="F:crossover junction DNA endonuclease activity"/>
    <property type="evidence" value="ECO:0007669"/>
    <property type="project" value="InterPro"/>
</dbReference>
<dbReference type="PANTHER" id="PTHR36015">
    <property type="entry name" value="HOLLIDAY JUNCTION RESOLVASE MOC1, CHLOROPLASTIC-RELATED"/>
    <property type="match status" value="1"/>
</dbReference>
<name>A0A2S5JE95_9RHOB</name>
<dbReference type="InterPro" id="IPR036397">
    <property type="entry name" value="RNaseH_sf"/>
</dbReference>
<reference evidence="1 2" key="1">
    <citation type="submission" date="2018-01" db="EMBL/GenBank/DDBJ databases">
        <title>Genomic Encyclopedia of Archaeal and Bacterial Type Strains, Phase II (KMG-II): from individual species to whole genera.</title>
        <authorList>
            <person name="Goeker M."/>
        </authorList>
    </citation>
    <scope>NUCLEOTIDE SEQUENCE [LARGE SCALE GENOMIC DNA]</scope>
    <source>
        <strain evidence="1 2">DSM 12048</strain>
    </source>
</reference>
<dbReference type="Gene3D" id="3.30.420.10">
    <property type="entry name" value="Ribonuclease H-like superfamily/Ribonuclease H"/>
    <property type="match status" value="1"/>
</dbReference>
<dbReference type="GO" id="GO:0003676">
    <property type="term" value="F:nucleic acid binding"/>
    <property type="evidence" value="ECO:0007669"/>
    <property type="project" value="InterPro"/>
</dbReference>
<evidence type="ECO:0000313" key="2">
    <source>
        <dbReference type="Proteomes" id="UP000239736"/>
    </source>
</evidence>
<proteinExistence type="predicted"/>
<sequence>MTVIIGIDPGRNGGMARLYRGDCGMWRVDVIDLPQTPGDLEIALAQARPAAFAVVEKPFYPPHIGIRSIARIAEGYGALKAMLFAAGIPIREVAPREWKASLNVPADKAAARRRAEEFFPDDAHQWSRAKDDGRAEAALIAWYGRRWA</sequence>
<gene>
    <name evidence="1" type="ORF">LV82_02574</name>
</gene>
<dbReference type="OrthoDB" id="573331at2"/>
<accession>A0A2S5JE95</accession>
<dbReference type="EMBL" id="PRDS01000009">
    <property type="protein sequence ID" value="PPB79783.1"/>
    <property type="molecule type" value="Genomic_DNA"/>
</dbReference>
<dbReference type="CDD" id="cd22992">
    <property type="entry name" value="MOC1"/>
    <property type="match status" value="1"/>
</dbReference>
<protein>
    <submittedName>
        <fullName evidence="1">Uncharacterized protein</fullName>
    </submittedName>
</protein>
<dbReference type="RefSeq" id="WP_104072292.1">
    <property type="nucleotide sequence ID" value="NZ_PRDS01000009.1"/>
</dbReference>
<dbReference type="AlphaFoldDB" id="A0A2S5JE95"/>
<dbReference type="InterPro" id="IPR012337">
    <property type="entry name" value="RNaseH-like_sf"/>
</dbReference>
<dbReference type="SUPFAM" id="SSF53098">
    <property type="entry name" value="Ribonuclease H-like"/>
    <property type="match status" value="1"/>
</dbReference>
<dbReference type="PANTHER" id="PTHR36015:SF6">
    <property type="entry name" value="HOLLIDAY JUNCTION RESOLVASE MOC1, CHLOROPLASTIC-RELATED"/>
    <property type="match status" value="1"/>
</dbReference>
<evidence type="ECO:0000313" key="1">
    <source>
        <dbReference type="EMBL" id="PPB79783.1"/>
    </source>
</evidence>
<dbReference type="Proteomes" id="UP000239736">
    <property type="component" value="Unassembled WGS sequence"/>
</dbReference>
<organism evidence="1 2">
    <name type="scientific">Albidovulum inexpectatum</name>
    <dbReference type="NCBI Taxonomy" id="196587"/>
    <lineage>
        <taxon>Bacteria</taxon>
        <taxon>Pseudomonadati</taxon>
        <taxon>Pseudomonadota</taxon>
        <taxon>Alphaproteobacteria</taxon>
        <taxon>Rhodobacterales</taxon>
        <taxon>Paracoccaceae</taxon>
        <taxon>Albidovulum</taxon>
    </lineage>
</organism>
<dbReference type="InterPro" id="IPR045290">
    <property type="entry name" value="MOC1-like"/>
</dbReference>